<reference evidence="3" key="1">
    <citation type="submission" date="2018-12" db="EMBL/GenBank/DDBJ databases">
        <title>Bacillus chawlae sp. nov., Bacillus glennii sp. nov., and Bacillus saganii sp. nov. Isolated from the Vehicle Assembly Building at Kennedy Space Center where the Viking Spacecraft were Assembled.</title>
        <authorList>
            <person name="Seuylemezian A."/>
            <person name="Vaishampayan P."/>
        </authorList>
    </citation>
    <scope>NUCLEOTIDE SEQUENCE [LARGE SCALE GENOMIC DNA]</scope>
    <source>
        <strain evidence="3">DSM 13966</strain>
    </source>
</reference>
<dbReference type="InterPro" id="IPR014721">
    <property type="entry name" value="Ribsml_uS5_D2-typ_fold_subgr"/>
</dbReference>
<dbReference type="RefSeq" id="WP_125477964.1">
    <property type="nucleotide sequence ID" value="NZ_RSFW01000001.1"/>
</dbReference>
<keyword evidence="1" id="KW-0472">Membrane</keyword>
<evidence type="ECO:0000256" key="1">
    <source>
        <dbReference type="SAM" id="Phobius"/>
    </source>
</evidence>
<dbReference type="Gene3D" id="3.30.230.10">
    <property type="match status" value="1"/>
</dbReference>
<name>A0A427TYL9_9BACI</name>
<comment type="caution">
    <text evidence="2">The sequence shown here is derived from an EMBL/GenBank/DDBJ whole genome shotgun (WGS) entry which is preliminary data.</text>
</comment>
<protein>
    <submittedName>
        <fullName evidence="2">Uncharacterized protein</fullName>
    </submittedName>
</protein>
<keyword evidence="1" id="KW-1133">Transmembrane helix</keyword>
<dbReference type="Proteomes" id="UP000279911">
    <property type="component" value="Unassembled WGS sequence"/>
</dbReference>
<keyword evidence="1" id="KW-0812">Transmembrane</keyword>
<dbReference type="InterPro" id="IPR020568">
    <property type="entry name" value="Ribosomal_Su5_D2-typ_SF"/>
</dbReference>
<accession>A0A427TYL9</accession>
<organism evidence="2 3">
    <name type="scientific">Mesobacillus subterraneus</name>
    <dbReference type="NCBI Taxonomy" id="285983"/>
    <lineage>
        <taxon>Bacteria</taxon>
        <taxon>Bacillati</taxon>
        <taxon>Bacillota</taxon>
        <taxon>Bacilli</taxon>
        <taxon>Bacillales</taxon>
        <taxon>Bacillaceae</taxon>
        <taxon>Mesobacillus</taxon>
    </lineage>
</organism>
<dbReference type="EMBL" id="RSFW01000001">
    <property type="protein sequence ID" value="RSD29531.1"/>
    <property type="molecule type" value="Genomic_DNA"/>
</dbReference>
<feature type="transmembrane region" description="Helical" evidence="1">
    <location>
        <begin position="12"/>
        <end position="30"/>
    </location>
</feature>
<evidence type="ECO:0000313" key="3">
    <source>
        <dbReference type="Proteomes" id="UP000279911"/>
    </source>
</evidence>
<gene>
    <name evidence="2" type="ORF">EJA10_00015</name>
</gene>
<dbReference type="AlphaFoldDB" id="A0A427TYL9"/>
<sequence>MRVKISTEVKFSIGLILIALLPVVVLFYPLHEEFEYTGNIVPVQELGIDGSVHFTYVNTGVTEKLLDKLLLLLAEEDIQFYPISSDEYEAYSSYQEDMNVFKEMTIANAVVQSDPEEADLDAFEKRINEIMAEASQYYGDSLGLMVAIGLVEEANQWNFSEEKSFTIAGTGTINSDRTIGEVGGIRYKLLAAEQNEVDFFFVPKNVDENDGYLSNQEEAYKVGDEENLSMMIVPVSNLDEAISFLKNVQEFNLN</sequence>
<proteinExistence type="predicted"/>
<dbReference type="OrthoDB" id="2195098at2"/>
<dbReference type="SUPFAM" id="SSF54211">
    <property type="entry name" value="Ribosomal protein S5 domain 2-like"/>
    <property type="match status" value="1"/>
</dbReference>
<evidence type="ECO:0000313" key="2">
    <source>
        <dbReference type="EMBL" id="RSD29531.1"/>
    </source>
</evidence>